<name>A0A0D0VHS6_CRYGA</name>
<sequence>MLSAFIVTPFVCGGLLVKGLERKGCMRIARG</sequence>
<evidence type="ECO:0000313" key="1">
    <source>
        <dbReference type="EMBL" id="KIR46039.1"/>
    </source>
</evidence>
<gene>
    <name evidence="1" type="ORF">I312_04581</name>
</gene>
<organism evidence="1">
    <name type="scientific">Cryptococcus bacillisporus CA1280</name>
    <dbReference type="NCBI Taxonomy" id="1296109"/>
    <lineage>
        <taxon>Eukaryota</taxon>
        <taxon>Fungi</taxon>
        <taxon>Dikarya</taxon>
        <taxon>Basidiomycota</taxon>
        <taxon>Agaricomycotina</taxon>
        <taxon>Tremellomycetes</taxon>
        <taxon>Tremellales</taxon>
        <taxon>Cryptococcaceae</taxon>
        <taxon>Cryptococcus</taxon>
        <taxon>Cryptococcus gattii species complex</taxon>
    </lineage>
</organism>
<dbReference type="AlphaFoldDB" id="A0A0D0VHS6"/>
<protein>
    <submittedName>
        <fullName evidence="1">Unplaced genomic scaffold supercont1.13, whole genome shotgun sequence</fullName>
    </submittedName>
</protein>
<dbReference type="EMBL" id="KN847985">
    <property type="protein sequence ID" value="KIR46039.1"/>
    <property type="molecule type" value="Genomic_DNA"/>
</dbReference>
<accession>A0A0D0VHS6</accession>
<reference evidence="1" key="1">
    <citation type="submission" date="2015-01" db="EMBL/GenBank/DDBJ databases">
        <title>The Genome Sequence of Cryptococcus gattii CA1280.</title>
        <authorList>
            <consortium name="The Broad Institute Genomics Platform"/>
            <person name="Cuomo C."/>
            <person name="Litvintseva A."/>
            <person name="Chen Y."/>
            <person name="Heitman J."/>
            <person name="Sun S."/>
            <person name="Springer D."/>
            <person name="Dromer F."/>
            <person name="Young S."/>
            <person name="Zeng Q."/>
            <person name="Gargeya S."/>
            <person name="Abouelleil A."/>
            <person name="Alvarado L."/>
            <person name="Chapman S.B."/>
            <person name="Gainer-Dewar J."/>
            <person name="Goldberg J."/>
            <person name="Griggs A."/>
            <person name="Gujja S."/>
            <person name="Hansen M."/>
            <person name="Howarth C."/>
            <person name="Imamovic A."/>
            <person name="Larimer J."/>
            <person name="Murphy C."/>
            <person name="Naylor J."/>
            <person name="Pearson M."/>
            <person name="Priest M."/>
            <person name="Roberts A."/>
            <person name="Saif S."/>
            <person name="Shea T."/>
            <person name="Sykes S."/>
            <person name="Wortman J."/>
            <person name="Nusbaum C."/>
            <person name="Birren B."/>
        </authorList>
    </citation>
    <scope>NUCLEOTIDE SEQUENCE [LARGE SCALE GENOMIC DNA]</scope>
    <source>
        <strain evidence="1">CA1280</strain>
    </source>
</reference>
<proteinExistence type="predicted"/>
<dbReference type="HOGENOM" id="CLU_3399365_0_0_1"/>